<feature type="compositionally biased region" description="Low complexity" evidence="1">
    <location>
        <begin position="209"/>
        <end position="226"/>
    </location>
</feature>
<organism evidence="2">
    <name type="scientific">Tetraselmis sp. GSL018</name>
    <dbReference type="NCBI Taxonomy" id="582737"/>
    <lineage>
        <taxon>Eukaryota</taxon>
        <taxon>Viridiplantae</taxon>
        <taxon>Chlorophyta</taxon>
        <taxon>core chlorophytes</taxon>
        <taxon>Chlorodendrophyceae</taxon>
        <taxon>Chlorodendrales</taxon>
        <taxon>Chlorodendraceae</taxon>
        <taxon>Tetraselmis</taxon>
    </lineage>
</organism>
<protein>
    <submittedName>
        <fullName evidence="2">Uncharacterized protein</fullName>
    </submittedName>
</protein>
<reference evidence="2" key="1">
    <citation type="submission" date="2014-05" db="EMBL/GenBank/DDBJ databases">
        <title>The transcriptome of the halophilic microalga Tetraselmis sp. GSL018 isolated from the Great Salt Lake, Utah.</title>
        <authorList>
            <person name="Jinkerson R.E."/>
            <person name="D'Adamo S."/>
            <person name="Posewitz M.C."/>
        </authorList>
    </citation>
    <scope>NUCLEOTIDE SEQUENCE</scope>
    <source>
        <strain evidence="2">GSL018</strain>
    </source>
</reference>
<sequence>YITENGEEIFDSSITWARHCVSISKTELSKEPSNIDTSKTEVQEAENCADERFCIDLLQQAKEEIDVILKTITWVEEGLLGLREAKKPKTVASLAEEHTLKVATQSCKLKQTAAALRAGASQLRDRIAADDGFFRDIGRLQRAWPITLASGPERAAEYAVEIKPPPSARTGCPPRLFDIVKSVRSRAVVCARAAADGAATGRGAGAGGSEAAAGAGGRAESSEGAEGIHSFLRRQEEDLWWEAAESVLKNELNTGNGPVRDAVFLHGLSQQLPLLRECREAAGAAYAAAFRILCGAAQAGPHPAPTAAADPAAAKQPGYIGRLAGHLRHARFRAYVRHMLDLQAARLPETGVFWARCWTSTTSAARIRLDASRTALLVIRENNLELEGIFDWDGELRWLKDCSTRILHPEIPFFMSELQASVAPRPPPV</sequence>
<evidence type="ECO:0000256" key="1">
    <source>
        <dbReference type="SAM" id="MobiDB-lite"/>
    </source>
</evidence>
<dbReference type="AlphaFoldDB" id="A0A061RHJ1"/>
<accession>A0A061RHJ1</accession>
<evidence type="ECO:0000313" key="2">
    <source>
        <dbReference type="EMBL" id="JAC69981.1"/>
    </source>
</evidence>
<feature type="region of interest" description="Disordered" evidence="1">
    <location>
        <begin position="199"/>
        <end position="226"/>
    </location>
</feature>
<name>A0A061RHJ1_9CHLO</name>
<gene>
    <name evidence="2" type="ORF">TSPGSL018_5130</name>
</gene>
<proteinExistence type="predicted"/>
<feature type="non-terminal residue" evidence="2">
    <location>
        <position position="1"/>
    </location>
</feature>
<dbReference type="EMBL" id="GBEZ01016254">
    <property type="protein sequence ID" value="JAC69981.1"/>
    <property type="molecule type" value="Transcribed_RNA"/>
</dbReference>